<protein>
    <recommendedName>
        <fullName evidence="1">DUF7673 domain-containing protein</fullName>
    </recommendedName>
</protein>
<dbReference type="EMBL" id="CP001012">
    <property type="protein sequence ID" value="ACB93655.1"/>
    <property type="molecule type" value="Genomic_DNA"/>
</dbReference>
<feature type="domain" description="DUF7673" evidence="1">
    <location>
        <begin position="27"/>
        <end position="111"/>
    </location>
</feature>
<dbReference type="Proteomes" id="UP000001698">
    <property type="component" value="Plasmid pXFAS01"/>
</dbReference>
<accession>B2IAV6</accession>
<sequence>MKNYQYEDINLAEMFKKPVPPTDKEIAALRQLIVIAKSDTSQSSKVADFLLSWWNAEECGGFDMRNIWGVDRRIADDMVTVFGLVRRVHLDPLDIDPTFNADFKEIIRYWRPNLRPNR</sequence>
<proteinExistence type="predicted"/>
<dbReference type="KEGG" id="xfn:XfasM23_2262"/>
<geneLocation type="plasmid" evidence="2 3">
    <name>pXFAS01</name>
</geneLocation>
<dbReference type="AlphaFoldDB" id="B2IAV6"/>
<gene>
    <name evidence="2" type="ordered locus">XfasM23_2262</name>
</gene>
<keyword evidence="2" id="KW-0614">Plasmid</keyword>
<name>B2IAV6_XYLF2</name>
<dbReference type="RefSeq" id="WP_004086687.1">
    <property type="nucleotide sequence ID" value="NC_010579.1"/>
</dbReference>
<evidence type="ECO:0000313" key="3">
    <source>
        <dbReference type="Proteomes" id="UP000001698"/>
    </source>
</evidence>
<dbReference type="Pfam" id="PF24720">
    <property type="entry name" value="DUF7673"/>
    <property type="match status" value="1"/>
</dbReference>
<organism evidence="2 3">
    <name type="scientific">Xylella fastidiosa (strain M23)</name>
    <dbReference type="NCBI Taxonomy" id="405441"/>
    <lineage>
        <taxon>Bacteria</taxon>
        <taxon>Pseudomonadati</taxon>
        <taxon>Pseudomonadota</taxon>
        <taxon>Gammaproteobacteria</taxon>
        <taxon>Lysobacterales</taxon>
        <taxon>Lysobacteraceae</taxon>
        <taxon>Xylella</taxon>
    </lineage>
</organism>
<reference evidence="2 3" key="1">
    <citation type="journal article" date="2010" name="J. Bacteriol.">
        <title>Whole genome sequences of two Xylella fastidiosa strains (M12 and M23) causing almond leaf scorch disease in California.</title>
        <authorList>
            <person name="Chen J."/>
            <person name="Xie G."/>
            <person name="Han S."/>
            <person name="Chertkov O."/>
            <person name="Sims D."/>
            <person name="Civerolo E.L."/>
        </authorList>
    </citation>
    <scope>NUCLEOTIDE SEQUENCE [LARGE SCALE GENOMIC DNA]</scope>
    <source>
        <strain evidence="3">M23</strain>
        <plasmid evidence="2 3">pXFAS01</plasmid>
    </source>
</reference>
<dbReference type="HOGENOM" id="CLU_158550_0_0_6"/>
<evidence type="ECO:0000313" key="2">
    <source>
        <dbReference type="EMBL" id="ACB93655.1"/>
    </source>
</evidence>
<evidence type="ECO:0000259" key="1">
    <source>
        <dbReference type="Pfam" id="PF24720"/>
    </source>
</evidence>
<dbReference type="InterPro" id="IPR056090">
    <property type="entry name" value="DUF7673"/>
</dbReference>